<proteinExistence type="predicted"/>
<dbReference type="RefSeq" id="WP_283212244.1">
    <property type="nucleotide sequence ID" value="NZ_JASGBI010000001.1"/>
</dbReference>
<evidence type="ECO:0000313" key="3">
    <source>
        <dbReference type="Proteomes" id="UP001321580"/>
    </source>
</evidence>
<protein>
    <submittedName>
        <fullName evidence="2">Uncharacterized protein</fullName>
    </submittedName>
</protein>
<keyword evidence="1" id="KW-0472">Membrane</keyword>
<feature type="transmembrane region" description="Helical" evidence="1">
    <location>
        <begin position="7"/>
        <end position="26"/>
    </location>
</feature>
<sequence>MDQDTRLLVGSLFFVVPVILLVVMFFLNRSRGGIGRNWGAVLMVILCWVVGMLLVMKKLDQFL</sequence>
<keyword evidence="1" id="KW-1133">Transmembrane helix</keyword>
<evidence type="ECO:0000256" key="1">
    <source>
        <dbReference type="SAM" id="Phobius"/>
    </source>
</evidence>
<name>A0ABT6XF83_9GAMM</name>
<dbReference type="Proteomes" id="UP001321580">
    <property type="component" value="Unassembled WGS sequence"/>
</dbReference>
<comment type="caution">
    <text evidence="2">The sequence shown here is derived from an EMBL/GenBank/DDBJ whole genome shotgun (WGS) entry which is preliminary data.</text>
</comment>
<dbReference type="EMBL" id="JASGBI010000001">
    <property type="protein sequence ID" value="MDI9238800.1"/>
    <property type="molecule type" value="Genomic_DNA"/>
</dbReference>
<gene>
    <name evidence="2" type="ORF">QLQ15_07710</name>
</gene>
<accession>A0ABT6XF83</accession>
<keyword evidence="3" id="KW-1185">Reference proteome</keyword>
<evidence type="ECO:0000313" key="2">
    <source>
        <dbReference type="EMBL" id="MDI9238800.1"/>
    </source>
</evidence>
<reference evidence="2 3" key="1">
    <citation type="submission" date="2023-05" db="EMBL/GenBank/DDBJ databases">
        <title>Lysobacter sp. strain LF1 Genome sequencing and assembly.</title>
        <authorList>
            <person name="Jung Y."/>
        </authorList>
    </citation>
    <scope>NUCLEOTIDE SEQUENCE [LARGE SCALE GENOMIC DNA]</scope>
    <source>
        <strain evidence="2 3">LF1</strain>
    </source>
</reference>
<organism evidence="2 3">
    <name type="scientific">Lysobacter stagni</name>
    <dbReference type="NCBI Taxonomy" id="3045172"/>
    <lineage>
        <taxon>Bacteria</taxon>
        <taxon>Pseudomonadati</taxon>
        <taxon>Pseudomonadota</taxon>
        <taxon>Gammaproteobacteria</taxon>
        <taxon>Lysobacterales</taxon>
        <taxon>Lysobacteraceae</taxon>
        <taxon>Lysobacter</taxon>
    </lineage>
</organism>
<keyword evidence="1" id="KW-0812">Transmembrane</keyword>
<feature type="transmembrane region" description="Helical" evidence="1">
    <location>
        <begin position="38"/>
        <end position="56"/>
    </location>
</feature>